<sequence length="125" mass="13513">MASSLYLIPHTAGAGALVGLTLTDYLAESATAIDDFDYLPGCYAASLPPIIVGYWITPVIVESVLFLLMAIRIFTWWRAQHAVPSILVLMARDSAVYFTICLSLLIANLLFFEIGSPSLGGLMVT</sequence>
<feature type="transmembrane region" description="Helical" evidence="1">
    <location>
        <begin position="53"/>
        <end position="74"/>
    </location>
</feature>
<organism evidence="2 3">
    <name type="scientific">Athelia psychrophila</name>
    <dbReference type="NCBI Taxonomy" id="1759441"/>
    <lineage>
        <taxon>Eukaryota</taxon>
        <taxon>Fungi</taxon>
        <taxon>Dikarya</taxon>
        <taxon>Basidiomycota</taxon>
        <taxon>Agaricomycotina</taxon>
        <taxon>Agaricomycetes</taxon>
        <taxon>Agaricomycetidae</taxon>
        <taxon>Atheliales</taxon>
        <taxon>Atheliaceae</taxon>
        <taxon>Athelia</taxon>
    </lineage>
</organism>
<keyword evidence="3" id="KW-1185">Reference proteome</keyword>
<dbReference type="EMBL" id="KV417530">
    <property type="protein sequence ID" value="KZP23773.1"/>
    <property type="molecule type" value="Genomic_DNA"/>
</dbReference>
<dbReference type="AlphaFoldDB" id="A0A166M9K2"/>
<proteinExistence type="predicted"/>
<dbReference type="OrthoDB" id="3261151at2759"/>
<keyword evidence="1" id="KW-0472">Membrane</keyword>
<keyword evidence="1" id="KW-1133">Transmembrane helix</keyword>
<name>A0A166M9K2_9AGAM</name>
<feature type="transmembrane region" description="Helical" evidence="1">
    <location>
        <begin position="95"/>
        <end position="115"/>
    </location>
</feature>
<accession>A0A166M9K2</accession>
<protein>
    <submittedName>
        <fullName evidence="2">Uncharacterized protein</fullName>
    </submittedName>
</protein>
<reference evidence="2 3" key="1">
    <citation type="journal article" date="2016" name="Mol. Biol. Evol.">
        <title>Comparative Genomics of Early-Diverging Mushroom-Forming Fungi Provides Insights into the Origins of Lignocellulose Decay Capabilities.</title>
        <authorList>
            <person name="Nagy L.G."/>
            <person name="Riley R."/>
            <person name="Tritt A."/>
            <person name="Adam C."/>
            <person name="Daum C."/>
            <person name="Floudas D."/>
            <person name="Sun H."/>
            <person name="Yadav J.S."/>
            <person name="Pangilinan J."/>
            <person name="Larsson K.H."/>
            <person name="Matsuura K."/>
            <person name="Barry K."/>
            <person name="Labutti K."/>
            <person name="Kuo R."/>
            <person name="Ohm R.A."/>
            <person name="Bhattacharya S.S."/>
            <person name="Shirouzu T."/>
            <person name="Yoshinaga Y."/>
            <person name="Martin F.M."/>
            <person name="Grigoriev I.V."/>
            <person name="Hibbett D.S."/>
        </authorList>
    </citation>
    <scope>NUCLEOTIDE SEQUENCE [LARGE SCALE GENOMIC DNA]</scope>
    <source>
        <strain evidence="2 3">CBS 109695</strain>
    </source>
</reference>
<evidence type="ECO:0000256" key="1">
    <source>
        <dbReference type="SAM" id="Phobius"/>
    </source>
</evidence>
<evidence type="ECO:0000313" key="3">
    <source>
        <dbReference type="Proteomes" id="UP000076532"/>
    </source>
</evidence>
<evidence type="ECO:0000313" key="2">
    <source>
        <dbReference type="EMBL" id="KZP23773.1"/>
    </source>
</evidence>
<keyword evidence="1" id="KW-0812">Transmembrane</keyword>
<gene>
    <name evidence="2" type="ORF">FIBSPDRAFT_951682</name>
</gene>
<dbReference type="Proteomes" id="UP000076532">
    <property type="component" value="Unassembled WGS sequence"/>
</dbReference>